<dbReference type="OMA" id="WILQVAH"/>
<evidence type="ECO:0000256" key="1">
    <source>
        <dbReference type="SAM" id="MobiDB-lite"/>
    </source>
</evidence>
<comment type="caution">
    <text evidence="2">The sequence shown here is derived from an EMBL/GenBank/DDBJ whole genome shotgun (WGS) entry which is preliminary data.</text>
</comment>
<dbReference type="InterPro" id="IPR016024">
    <property type="entry name" value="ARM-type_fold"/>
</dbReference>
<protein>
    <submittedName>
        <fullName evidence="2">Uncharacterized protein</fullName>
    </submittedName>
</protein>
<gene>
    <name evidence="2" type="ORF">ABL78_5198</name>
</gene>
<dbReference type="EMBL" id="LJSK01000169">
    <property type="protein sequence ID" value="KPI85749.1"/>
    <property type="molecule type" value="Genomic_DNA"/>
</dbReference>
<accession>A0A0N0P4V7</accession>
<organism evidence="2 3">
    <name type="scientific">Leptomonas seymouri</name>
    <dbReference type="NCBI Taxonomy" id="5684"/>
    <lineage>
        <taxon>Eukaryota</taxon>
        <taxon>Discoba</taxon>
        <taxon>Euglenozoa</taxon>
        <taxon>Kinetoplastea</taxon>
        <taxon>Metakinetoplastina</taxon>
        <taxon>Trypanosomatida</taxon>
        <taxon>Trypanosomatidae</taxon>
        <taxon>Leishmaniinae</taxon>
        <taxon>Leptomonas</taxon>
    </lineage>
</organism>
<dbReference type="Proteomes" id="UP000038009">
    <property type="component" value="Unassembled WGS sequence"/>
</dbReference>
<keyword evidence="3" id="KW-1185">Reference proteome</keyword>
<name>A0A0N0P4V7_LEPSE</name>
<feature type="region of interest" description="Disordered" evidence="1">
    <location>
        <begin position="741"/>
        <end position="777"/>
    </location>
</feature>
<evidence type="ECO:0000313" key="2">
    <source>
        <dbReference type="EMBL" id="KPI85749.1"/>
    </source>
</evidence>
<dbReference type="OrthoDB" id="273226at2759"/>
<reference evidence="2 3" key="1">
    <citation type="journal article" date="2015" name="PLoS Pathog.">
        <title>Leptomonas seymouri: Adaptations to the Dixenous Life Cycle Analyzed by Genome Sequencing, Transcriptome Profiling and Co-infection with Leishmania donovani.</title>
        <authorList>
            <person name="Kraeva N."/>
            <person name="Butenko A."/>
            <person name="Hlavacova J."/>
            <person name="Kostygov A."/>
            <person name="Myskova J."/>
            <person name="Grybchuk D."/>
            <person name="Lestinova T."/>
            <person name="Votypka J."/>
            <person name="Volf P."/>
            <person name="Opperdoes F."/>
            <person name="Flegontov P."/>
            <person name="Lukes J."/>
            <person name="Yurchenko V."/>
        </authorList>
    </citation>
    <scope>NUCLEOTIDE SEQUENCE [LARGE SCALE GENOMIC DNA]</scope>
    <source>
        <strain evidence="2 3">ATCC 30220</strain>
    </source>
</reference>
<proteinExistence type="predicted"/>
<feature type="region of interest" description="Disordered" evidence="1">
    <location>
        <begin position="469"/>
        <end position="522"/>
    </location>
</feature>
<dbReference type="SUPFAM" id="SSF48371">
    <property type="entry name" value="ARM repeat"/>
    <property type="match status" value="1"/>
</dbReference>
<feature type="compositionally biased region" description="Acidic residues" evidence="1">
    <location>
        <begin position="504"/>
        <end position="522"/>
    </location>
</feature>
<evidence type="ECO:0000313" key="3">
    <source>
        <dbReference type="Proteomes" id="UP000038009"/>
    </source>
</evidence>
<dbReference type="VEuPathDB" id="TriTrypDB:Lsey_0169_0120"/>
<sequence length="1414" mass="149771">MEWTAAQQHELHRFLAGFTSPDPQVQASNLQQLDALQQYPHALYSVGAVVCDGSSPPTIRIAAATVARQLLRRPSRLHFYLGSGATEVGRETALQQLISSLLQSLFEAALPPFPALLQRATVGLITALLRAAAVDPTHFATAVSAWCNLLSYLLHVTAQASASSALSEDALSTAAFDAGAKAAALLRELCAVVLTASRPLREWVGGQLQQSTDLGCVFLKQLQLLRSALRAHPHVHPDSLARARALAAWTEDLLAAFSSCMDSGALPSTAFDALDSAEPELGDGPAVQALRTISAAVAQIHSDIQDITLHLVLGPLALFHGGAGTAAAASDLQHLLRSTAPFISATIRYMADAVLQESLDVLNGNFQRVAMPLLASYCEGAASTQLLYDGAGDADSVHAAVVACVSYAAQLVHVQHFLGLPPTRAGKPSPYDPASTTASYVASLHRMLVSAATLPTCIAGQLPEHTVNEPDSATEMLVKSVSARRRSQRGVHASGISKSRELGDVNDDGSGGDEDEEEDAEELAMADALEAQLPDNGTLRQAVAWCANSLTCNVEWMAALMPLVIAPPQLSPPAQLSDVCVAEASLFVCNEVLSSMLADTSVLEAAPCEALAAQLRGVLQLLPVPSSDTSAVAGTLFFLRVQAARYVGRLGSGLMEAWKGLHQQAEESSSHTAGSRTQWMVHRTRTALSPAGGVGGALWTLTQVLEAEVHKAVQVECVRMIAALITNFFRALEALAHIDGKRSSTDASDSEGELVDASSGSRSDEDDDGVTHLAQRQNTSTASAEHVALLCQSLSLTPGFPALPQALLLVSQGLPRFQWSVRQSIYHLVSEALPPLWTLSQQQTSELWACGDHSAAAATQSLVRSVTAQSLEVLAAHYMGLLSDVRNSLFEMASLLSCMADVTTVMDAAALEGVLPWILQVAHHVLNLYAEYLACCASNEDTASSSSTPCAPFDAAVDMTDMCMVSLDLISCVCDGLIDRDALLALQLCPHKQEEVAAMDARVMALAASLLNPLAGTNSSSSSGPASTIDSALPDRCVALLTLCQSRLDHPSRAALAAPSTTSPQKEIFGRAADEFGEVRRACFAILYDCIFLLAYSESLYRPSVTQSDTTASGCGLSHSLGKDLLALCLREVTPRGAAMERLSECAVSAEELKAVSTRNAAASDAWLCLGALLCLWDQQSCRAEKRHPLNAEALLRDHHASERIHASRPASLISSALGPDPLQSQQYVQHVFESLLTLLADRSFAAVSYLKLNMISAACGVATVLASGSTNSLLPQHQLSQNHLVTLFGVVSSTRVREYVSDAARGGVAGVSEAGQVLWCLGRVWQDAAQALPHEALCALLRAQGKDMAKTAAWLVRCITAHAASLPLLTCPFWASLVELWQPLALTLTHNAQAGVVSLTLAQTASLRQLLQL</sequence>